<dbReference type="KEGG" id="dfa:DFA_05610"/>
<sequence length="92" mass="11033">MFMRLDAFSKIYLKRIESIRLANIAYGMILWSLDPIVSTVQPIYSFNETKPSREGMERMMELFDYYENTQQPTVNWPSLQTQQMDKNNSRRK</sequence>
<dbReference type="AlphaFoldDB" id="F4PLQ5"/>
<keyword evidence="3" id="KW-1185">Reference proteome</keyword>
<protein>
    <submittedName>
        <fullName evidence="2">Uncharacterized protein</fullName>
    </submittedName>
</protein>
<evidence type="ECO:0000256" key="1">
    <source>
        <dbReference type="SAM" id="MobiDB-lite"/>
    </source>
</evidence>
<gene>
    <name evidence="2" type="ORF">DFA_05610</name>
</gene>
<feature type="region of interest" description="Disordered" evidence="1">
    <location>
        <begin position="73"/>
        <end position="92"/>
    </location>
</feature>
<dbReference type="RefSeq" id="XP_004361328.1">
    <property type="nucleotide sequence ID" value="XM_004361271.1"/>
</dbReference>
<evidence type="ECO:0000313" key="3">
    <source>
        <dbReference type="Proteomes" id="UP000007797"/>
    </source>
</evidence>
<proteinExistence type="predicted"/>
<evidence type="ECO:0000313" key="2">
    <source>
        <dbReference type="EMBL" id="EGG23477.1"/>
    </source>
</evidence>
<dbReference type="Proteomes" id="UP000007797">
    <property type="component" value="Unassembled WGS sequence"/>
</dbReference>
<accession>F4PLQ5</accession>
<reference evidence="3" key="1">
    <citation type="journal article" date="2011" name="Genome Res.">
        <title>Phylogeny-wide analysis of social amoeba genomes highlights ancient origins for complex intercellular communication.</title>
        <authorList>
            <person name="Heidel A.J."/>
            <person name="Lawal H.M."/>
            <person name="Felder M."/>
            <person name="Schilde C."/>
            <person name="Helps N.R."/>
            <person name="Tunggal B."/>
            <person name="Rivero F."/>
            <person name="John U."/>
            <person name="Schleicher M."/>
            <person name="Eichinger L."/>
            <person name="Platzer M."/>
            <person name="Noegel A.A."/>
            <person name="Schaap P."/>
            <person name="Gloeckner G."/>
        </authorList>
    </citation>
    <scope>NUCLEOTIDE SEQUENCE [LARGE SCALE GENOMIC DNA]</scope>
    <source>
        <strain evidence="3">SH3</strain>
    </source>
</reference>
<feature type="compositionally biased region" description="Polar residues" evidence="1">
    <location>
        <begin position="73"/>
        <end position="86"/>
    </location>
</feature>
<dbReference type="EMBL" id="GL883008">
    <property type="protein sequence ID" value="EGG23477.1"/>
    <property type="molecule type" value="Genomic_DNA"/>
</dbReference>
<dbReference type="GeneID" id="14875135"/>
<name>F4PLQ5_CACFS</name>
<organism evidence="2 3">
    <name type="scientific">Cavenderia fasciculata</name>
    <name type="common">Slime mold</name>
    <name type="synonym">Dictyostelium fasciculatum</name>
    <dbReference type="NCBI Taxonomy" id="261658"/>
    <lineage>
        <taxon>Eukaryota</taxon>
        <taxon>Amoebozoa</taxon>
        <taxon>Evosea</taxon>
        <taxon>Eumycetozoa</taxon>
        <taxon>Dictyostelia</taxon>
        <taxon>Acytosteliales</taxon>
        <taxon>Cavenderiaceae</taxon>
        <taxon>Cavenderia</taxon>
    </lineage>
</organism>